<dbReference type="Proteomes" id="UP001358586">
    <property type="component" value="Chromosome 7"/>
</dbReference>
<accession>A0ABR0PBE7</accession>
<protein>
    <submittedName>
        <fullName evidence="1">Uncharacterized protein</fullName>
    </submittedName>
</protein>
<sequence length="56" mass="6458">MVAHIISTEGLVRGESTYLENMVVSGAAGVVTEDRLRIERRRELRRQREGKEENIF</sequence>
<dbReference type="EMBL" id="JARKNE010000007">
    <property type="protein sequence ID" value="KAK5818528.1"/>
    <property type="molecule type" value="Genomic_DNA"/>
</dbReference>
<keyword evidence="2" id="KW-1185">Reference proteome</keyword>
<proteinExistence type="predicted"/>
<comment type="caution">
    <text evidence="1">The sequence shown here is derived from an EMBL/GenBank/DDBJ whole genome shotgun (WGS) entry which is preliminary data.</text>
</comment>
<evidence type="ECO:0000313" key="1">
    <source>
        <dbReference type="EMBL" id="KAK5818528.1"/>
    </source>
</evidence>
<evidence type="ECO:0000313" key="2">
    <source>
        <dbReference type="Proteomes" id="UP001358586"/>
    </source>
</evidence>
<name>A0ABR0PBE7_GOSAR</name>
<organism evidence="1 2">
    <name type="scientific">Gossypium arboreum</name>
    <name type="common">Tree cotton</name>
    <name type="synonym">Gossypium nanking</name>
    <dbReference type="NCBI Taxonomy" id="29729"/>
    <lineage>
        <taxon>Eukaryota</taxon>
        <taxon>Viridiplantae</taxon>
        <taxon>Streptophyta</taxon>
        <taxon>Embryophyta</taxon>
        <taxon>Tracheophyta</taxon>
        <taxon>Spermatophyta</taxon>
        <taxon>Magnoliopsida</taxon>
        <taxon>eudicotyledons</taxon>
        <taxon>Gunneridae</taxon>
        <taxon>Pentapetalae</taxon>
        <taxon>rosids</taxon>
        <taxon>malvids</taxon>
        <taxon>Malvales</taxon>
        <taxon>Malvaceae</taxon>
        <taxon>Malvoideae</taxon>
        <taxon>Gossypium</taxon>
    </lineage>
</organism>
<gene>
    <name evidence="1" type="ORF">PVK06_023469</name>
</gene>
<reference evidence="1 2" key="1">
    <citation type="submission" date="2023-03" db="EMBL/GenBank/DDBJ databases">
        <title>WGS of Gossypium arboreum.</title>
        <authorList>
            <person name="Yu D."/>
        </authorList>
    </citation>
    <scope>NUCLEOTIDE SEQUENCE [LARGE SCALE GENOMIC DNA]</scope>
    <source>
        <tissue evidence="1">Leaf</tissue>
    </source>
</reference>